<dbReference type="EMBL" id="UINC01136321">
    <property type="protein sequence ID" value="SVD21015.1"/>
    <property type="molecule type" value="Genomic_DNA"/>
</dbReference>
<name>A0A382TGU3_9ZZZZ</name>
<reference evidence="3" key="1">
    <citation type="submission" date="2018-05" db="EMBL/GenBank/DDBJ databases">
        <authorList>
            <person name="Lanie J.A."/>
            <person name="Ng W.-L."/>
            <person name="Kazmierczak K.M."/>
            <person name="Andrzejewski T.M."/>
            <person name="Davidsen T.M."/>
            <person name="Wayne K.J."/>
            <person name="Tettelin H."/>
            <person name="Glass J.I."/>
            <person name="Rusch D."/>
            <person name="Podicherti R."/>
            <person name="Tsui H.-C.T."/>
            <person name="Winkler M.E."/>
        </authorList>
    </citation>
    <scope>NUCLEOTIDE SEQUENCE</scope>
</reference>
<evidence type="ECO:0000259" key="2">
    <source>
        <dbReference type="PROSITE" id="PS51781"/>
    </source>
</evidence>
<proteinExistence type="predicted"/>
<feature type="non-terminal residue" evidence="3">
    <location>
        <position position="182"/>
    </location>
</feature>
<dbReference type="Pfam" id="PF08239">
    <property type="entry name" value="SH3_3"/>
    <property type="match status" value="1"/>
</dbReference>
<sequence>MFPITLTGRLILIGLLAIFLSGGLVFAQDSKQFIESETKGGEYILVVTESRTLNVRQEASSSSPVVGSLLNGSTVPFTGISATDTKNIDSFWHQVEYAKGKLGWVSGDYSKKTKEPKKPTISQVDKLDSKNDAPIAKTKTENPENLLRSTDIVKKPAVENKSSSAPIESQGFFKRLFSSKPK</sequence>
<dbReference type="Gene3D" id="2.30.30.40">
    <property type="entry name" value="SH3 Domains"/>
    <property type="match status" value="1"/>
</dbReference>
<feature type="compositionally biased region" description="Basic and acidic residues" evidence="1">
    <location>
        <begin position="109"/>
        <end position="118"/>
    </location>
</feature>
<protein>
    <recommendedName>
        <fullName evidence="2">SH3b domain-containing protein</fullName>
    </recommendedName>
</protein>
<accession>A0A382TGU3</accession>
<organism evidence="3">
    <name type="scientific">marine metagenome</name>
    <dbReference type="NCBI Taxonomy" id="408172"/>
    <lineage>
        <taxon>unclassified sequences</taxon>
        <taxon>metagenomes</taxon>
        <taxon>ecological metagenomes</taxon>
    </lineage>
</organism>
<dbReference type="InterPro" id="IPR003646">
    <property type="entry name" value="SH3-like_bac-type"/>
</dbReference>
<evidence type="ECO:0000313" key="3">
    <source>
        <dbReference type="EMBL" id="SVD21015.1"/>
    </source>
</evidence>
<feature type="domain" description="SH3b" evidence="2">
    <location>
        <begin position="42"/>
        <end position="114"/>
    </location>
</feature>
<dbReference type="PROSITE" id="PS51781">
    <property type="entry name" value="SH3B"/>
    <property type="match status" value="1"/>
</dbReference>
<gene>
    <name evidence="3" type="ORF">METZ01_LOCUS373869</name>
</gene>
<dbReference type="SMART" id="SM00287">
    <property type="entry name" value="SH3b"/>
    <property type="match status" value="1"/>
</dbReference>
<evidence type="ECO:0000256" key="1">
    <source>
        <dbReference type="SAM" id="MobiDB-lite"/>
    </source>
</evidence>
<feature type="region of interest" description="Disordered" evidence="1">
    <location>
        <begin position="109"/>
        <end position="165"/>
    </location>
</feature>
<dbReference type="AlphaFoldDB" id="A0A382TGU3"/>